<reference evidence="7 8" key="1">
    <citation type="submission" date="2023-12" db="EMBL/GenBank/DDBJ databases">
        <title>Description of Novel Strain Fulvimarina sp. 2208YS6-2-32 isolated from Uroteuthis (Photololigo) edulis.</title>
        <authorList>
            <person name="Park J.-S."/>
        </authorList>
    </citation>
    <scope>NUCLEOTIDE SEQUENCE [LARGE SCALE GENOMIC DNA]</scope>
    <source>
        <strain evidence="7 8">2208YS6-2-32</strain>
    </source>
</reference>
<evidence type="ECO:0000256" key="3">
    <source>
        <dbReference type="ARBA" id="ARBA00012098"/>
    </source>
</evidence>
<comment type="function">
    <text evidence="2 5">Catalyzes the epimerization of the C3' and C5'positions of dTDP-6-deoxy-D-xylo-4-hexulose, forming dTDP-6-deoxy-L-lyxo-4-hexulose.</text>
</comment>
<keyword evidence="8" id="KW-1185">Reference proteome</keyword>
<proteinExistence type="inferred from homology"/>
<comment type="pathway">
    <text evidence="5">Carbohydrate biosynthesis; dTDP-L-rhamnose biosynthesis.</text>
</comment>
<evidence type="ECO:0000313" key="7">
    <source>
        <dbReference type="EMBL" id="MDY8108876.1"/>
    </source>
</evidence>
<comment type="catalytic activity">
    <reaction evidence="1 5">
        <text>dTDP-4-dehydro-6-deoxy-alpha-D-glucose = dTDP-4-dehydro-beta-L-rhamnose</text>
        <dbReference type="Rhea" id="RHEA:16969"/>
        <dbReference type="ChEBI" id="CHEBI:57649"/>
        <dbReference type="ChEBI" id="CHEBI:62830"/>
        <dbReference type="EC" id="5.1.3.13"/>
    </reaction>
</comment>
<evidence type="ECO:0000256" key="6">
    <source>
        <dbReference type="SAM" id="MobiDB-lite"/>
    </source>
</evidence>
<dbReference type="SUPFAM" id="SSF51182">
    <property type="entry name" value="RmlC-like cupins"/>
    <property type="match status" value="1"/>
</dbReference>
<name>A0ABU5I3Y2_9HYPH</name>
<comment type="similarity">
    <text evidence="5">Belongs to the dTDP-4-dehydrorhamnose 3,5-epimerase family.</text>
</comment>
<dbReference type="NCBIfam" id="TIGR01221">
    <property type="entry name" value="rmlC"/>
    <property type="match status" value="1"/>
</dbReference>
<dbReference type="InterPro" id="IPR014710">
    <property type="entry name" value="RmlC-like_jellyroll"/>
</dbReference>
<evidence type="ECO:0000256" key="2">
    <source>
        <dbReference type="ARBA" id="ARBA00001997"/>
    </source>
</evidence>
<sequence length="189" mass="20658">MSAQPLLDVTRTELEGVVILKPRRFGDGRGWFTESFNTARMREAGIDLDFIQDNQSFSADKGTVRGLHYQTPPAAQDKLVRVLAGAILDVAVDLRRASPTYGRHVSVELSAENGLQLLVPKGFAHGFSTLTPDTMVFYKVTAPYAPDCDKGIAFDDPDLKIDWGLGGETPILSDKDGRQPSFASVESPF</sequence>
<dbReference type="PANTHER" id="PTHR21047">
    <property type="entry name" value="DTDP-6-DEOXY-D-GLUCOSE-3,5 EPIMERASE"/>
    <property type="match status" value="1"/>
</dbReference>
<dbReference type="Gene3D" id="2.60.120.10">
    <property type="entry name" value="Jelly Rolls"/>
    <property type="match status" value="1"/>
</dbReference>
<comment type="caution">
    <text evidence="7">The sequence shown here is derived from an EMBL/GenBank/DDBJ whole genome shotgun (WGS) entry which is preliminary data.</text>
</comment>
<evidence type="ECO:0000313" key="8">
    <source>
        <dbReference type="Proteomes" id="UP001294412"/>
    </source>
</evidence>
<dbReference type="GO" id="GO:0008830">
    <property type="term" value="F:dTDP-4-dehydrorhamnose 3,5-epimerase activity"/>
    <property type="evidence" value="ECO:0007669"/>
    <property type="project" value="UniProtKB-EC"/>
</dbReference>
<dbReference type="RefSeq" id="WP_322186343.1">
    <property type="nucleotide sequence ID" value="NZ_JAXLPB010000002.1"/>
</dbReference>
<dbReference type="Pfam" id="PF00908">
    <property type="entry name" value="dTDP_sugar_isom"/>
    <property type="match status" value="1"/>
</dbReference>
<keyword evidence="5 7" id="KW-0413">Isomerase</keyword>
<evidence type="ECO:0000256" key="1">
    <source>
        <dbReference type="ARBA" id="ARBA00001298"/>
    </source>
</evidence>
<dbReference type="Proteomes" id="UP001294412">
    <property type="component" value="Unassembled WGS sequence"/>
</dbReference>
<dbReference type="InterPro" id="IPR000888">
    <property type="entry name" value="RmlC-like"/>
</dbReference>
<evidence type="ECO:0000256" key="4">
    <source>
        <dbReference type="ARBA" id="ARBA00019595"/>
    </source>
</evidence>
<organism evidence="7 8">
    <name type="scientific">Fulvimarina uroteuthidis</name>
    <dbReference type="NCBI Taxonomy" id="3098149"/>
    <lineage>
        <taxon>Bacteria</taxon>
        <taxon>Pseudomonadati</taxon>
        <taxon>Pseudomonadota</taxon>
        <taxon>Alphaproteobacteria</taxon>
        <taxon>Hyphomicrobiales</taxon>
        <taxon>Aurantimonadaceae</taxon>
        <taxon>Fulvimarina</taxon>
    </lineage>
</organism>
<accession>A0ABU5I3Y2</accession>
<gene>
    <name evidence="7" type="primary">rfbC</name>
    <name evidence="7" type="ORF">U0C82_06925</name>
</gene>
<protein>
    <recommendedName>
        <fullName evidence="4 5">dTDP-4-dehydrorhamnose 3,5-epimerase</fullName>
        <ecNumber evidence="3 5">5.1.3.13</ecNumber>
    </recommendedName>
    <alternativeName>
        <fullName evidence="5">Thymidine diphospho-4-keto-rhamnose 3,5-epimerase</fullName>
    </alternativeName>
</protein>
<dbReference type="PANTHER" id="PTHR21047:SF2">
    <property type="entry name" value="THYMIDINE DIPHOSPHO-4-KETO-RHAMNOSE 3,5-EPIMERASE"/>
    <property type="match status" value="1"/>
</dbReference>
<dbReference type="EC" id="5.1.3.13" evidence="3 5"/>
<feature type="region of interest" description="Disordered" evidence="6">
    <location>
        <begin position="170"/>
        <end position="189"/>
    </location>
</feature>
<dbReference type="EMBL" id="JAXLPB010000002">
    <property type="protein sequence ID" value="MDY8108876.1"/>
    <property type="molecule type" value="Genomic_DNA"/>
</dbReference>
<dbReference type="CDD" id="cd00438">
    <property type="entry name" value="cupin_RmlC"/>
    <property type="match status" value="1"/>
</dbReference>
<dbReference type="InterPro" id="IPR011051">
    <property type="entry name" value="RmlC_Cupin_sf"/>
</dbReference>
<comment type="subunit">
    <text evidence="5">Homodimer.</text>
</comment>
<evidence type="ECO:0000256" key="5">
    <source>
        <dbReference type="RuleBase" id="RU364069"/>
    </source>
</evidence>